<dbReference type="OrthoDB" id="5976067at2759"/>
<dbReference type="GeneID" id="106163854"/>
<sequence length="621" mass="70336">MDVKSSLLSQKEQQNWPRWPWTFGMFKGDTKRDEPHTQNRTTPHQRRSPLLRLDSIGEISSDDDLTHWTSGSTGFNTQDQVRETNTPGNFTKMMGSYFTKFSNFFSERNIFNPCHYQTATGSRMTSKNIQSLDATNCSPNMNKSRSQSAGASQVNAEIYHCDNKSTSESHFSMRKIPDMDKVSSYIKPVPRMGAVTQLGAILGQLHISQDKADKTAEAGCKGERKRSHGDIEDGDKGTSHDSTISSPNDAMKQSPEQDAGVCAQLDWKETLVNQTPDFVFKLNVKINSDDGMQDGGLLKIGAMKSTVCNHSMPDCTGTGVNSPEVYTCMPHCNCVCHVTEISLCNNDITVSNPSDNKSVSTPRNSNSRQKKKRRKSRPSAKKRQRQKKRQASFQTNFSCHQPTQNCDMKKKQKIEHPNVVDNSNTFQIGAKDKNFHSSVAFILGNVDSDSEDDCSDFCDSDTAAPFVVFVEEEFIDPFEGSYLYDFEETDGLHSMHDPDHPLNLQFDVFTRHVPKVSSSPEMRTLEKGRLFDLEDDHYPSFHSDTTPKRVHFPDEEHIATVYEIMQMDENECRKGPWEAYAVDRCRFQKRIAEVNDAIGYCFDPQHRQHILEFIRACQAKD</sequence>
<keyword evidence="15" id="KW-1185">Reference proteome</keyword>
<dbReference type="Proteomes" id="UP000085678">
    <property type="component" value="Unplaced"/>
</dbReference>
<keyword evidence="11" id="KW-0899">Viral immunoevasion</keyword>
<gene>
    <name evidence="16" type="primary">LOC106163854</name>
</gene>
<evidence type="ECO:0000256" key="12">
    <source>
        <dbReference type="ARBA" id="ARBA00031298"/>
    </source>
</evidence>
<evidence type="ECO:0000256" key="10">
    <source>
        <dbReference type="ARBA" id="ARBA00023258"/>
    </source>
</evidence>
<keyword evidence="7" id="KW-1090">Inhibition of host innate immune response by virus</keyword>
<feature type="compositionally biased region" description="Basic and acidic residues" evidence="13">
    <location>
        <begin position="28"/>
        <end position="37"/>
    </location>
</feature>
<dbReference type="GO" id="GO:0034976">
    <property type="term" value="P:response to endoplasmic reticulum stress"/>
    <property type="evidence" value="ECO:0007669"/>
    <property type="project" value="TreeGrafter"/>
</dbReference>
<protein>
    <recommendedName>
        <fullName evidence="5">Protein DP71L</fullName>
    </recommendedName>
    <alternativeName>
        <fullName evidence="12">MyD116 homolog</fullName>
    </alternativeName>
</protein>
<comment type="similarity">
    <text evidence="3">Belongs to the PPP1R15 family.</text>
</comment>
<dbReference type="RefSeq" id="XP_013397004.1">
    <property type="nucleotide sequence ID" value="XM_013541550.1"/>
</dbReference>
<comment type="similarity">
    <text evidence="2">Belongs to the asfivirus DP71L family.</text>
</comment>
<feature type="region of interest" description="Disordered" evidence="13">
    <location>
        <begin position="352"/>
        <end position="410"/>
    </location>
</feature>
<evidence type="ECO:0000259" key="14">
    <source>
        <dbReference type="Pfam" id="PF10488"/>
    </source>
</evidence>
<comment type="subunit">
    <text evidence="4">Interacts (via C-terminus) with host PPP1CB.</text>
</comment>
<proteinExistence type="inferred from homology"/>
<dbReference type="KEGG" id="lak:106163854"/>
<evidence type="ECO:0000256" key="13">
    <source>
        <dbReference type="SAM" id="MobiDB-lite"/>
    </source>
</evidence>
<feature type="domain" description="Protein phosphatase 1 regulatory subunit 15A/B C-terminal" evidence="14">
    <location>
        <begin position="545"/>
        <end position="611"/>
    </location>
</feature>
<feature type="region of interest" description="Disordered" evidence="13">
    <location>
        <begin position="27"/>
        <end position="47"/>
    </location>
</feature>
<keyword evidence="9" id="KW-0426">Late protein</keyword>
<dbReference type="GO" id="GO:0039502">
    <property type="term" value="P:symbiont-mediated suppression of host type I interferon-mediated signaling pathway"/>
    <property type="evidence" value="ECO:0007669"/>
    <property type="project" value="UniProtKB-KW"/>
</dbReference>
<name>A0A1S3IHP0_LINAN</name>
<keyword evidence="8" id="KW-1114">Inhibition of host interferon signaling pathway by virus</keyword>
<dbReference type="STRING" id="7574.A0A1S3IHP0"/>
<reference evidence="16" key="1">
    <citation type="submission" date="2025-08" db="UniProtKB">
        <authorList>
            <consortium name="RefSeq"/>
        </authorList>
    </citation>
    <scope>IDENTIFICATION</scope>
    <source>
        <tissue evidence="16">Gonads</tissue>
    </source>
</reference>
<dbReference type="InParanoid" id="A0A1S3IHP0"/>
<evidence type="ECO:0000256" key="1">
    <source>
        <dbReference type="ARBA" id="ARBA00003756"/>
    </source>
</evidence>
<evidence type="ECO:0000313" key="16">
    <source>
        <dbReference type="RefSeq" id="XP_013397004.1"/>
    </source>
</evidence>
<evidence type="ECO:0000256" key="7">
    <source>
        <dbReference type="ARBA" id="ARBA00022632"/>
    </source>
</evidence>
<feature type="region of interest" description="Disordered" evidence="13">
    <location>
        <begin position="212"/>
        <end position="259"/>
    </location>
</feature>
<dbReference type="PANTHER" id="PTHR16489:SF12">
    <property type="entry name" value="GH11727P"/>
    <property type="match status" value="1"/>
</dbReference>
<evidence type="ECO:0000256" key="2">
    <source>
        <dbReference type="ARBA" id="ARBA00007512"/>
    </source>
</evidence>
<feature type="compositionally biased region" description="Polar residues" evidence="13">
    <location>
        <begin position="393"/>
        <end position="406"/>
    </location>
</feature>
<evidence type="ECO:0000256" key="5">
    <source>
        <dbReference type="ARBA" id="ARBA00019072"/>
    </source>
</evidence>
<evidence type="ECO:0000256" key="4">
    <source>
        <dbReference type="ARBA" id="ARBA00011204"/>
    </source>
</evidence>
<keyword evidence="10" id="KW-0922">Interferon antiviral system evasion</keyword>
<accession>A0A1S3IHP0</accession>
<dbReference type="GO" id="GO:0051246">
    <property type="term" value="P:regulation of protein metabolic process"/>
    <property type="evidence" value="ECO:0007669"/>
    <property type="project" value="UniProtKB-ARBA"/>
</dbReference>
<evidence type="ECO:0000256" key="11">
    <source>
        <dbReference type="ARBA" id="ARBA00023280"/>
    </source>
</evidence>
<comment type="function">
    <text evidence="1">Interacts with the host phosphatase PP1 catalytic subunit (PPP1CB) and recruits it to dephosphorylate EIF2S1/eIF2alpha and therefore restores the host translation that has been shut-down by the host. Also inhibits the EIF2S1/eIF2alpha-ATF4-DDIT3/CHOP pathway.</text>
</comment>
<dbReference type="GO" id="GO:0005783">
    <property type="term" value="C:endoplasmic reticulum"/>
    <property type="evidence" value="ECO:0007669"/>
    <property type="project" value="TreeGrafter"/>
</dbReference>
<dbReference type="PANTHER" id="PTHR16489">
    <property type="entry name" value="GH11727P"/>
    <property type="match status" value="1"/>
</dbReference>
<dbReference type="InterPro" id="IPR019523">
    <property type="entry name" value="Prot_Pase1_reg-su15A/B_C"/>
</dbReference>
<organism evidence="15 16">
    <name type="scientific">Lingula anatina</name>
    <name type="common">Brachiopod</name>
    <name type="synonym">Lingula unguis</name>
    <dbReference type="NCBI Taxonomy" id="7574"/>
    <lineage>
        <taxon>Eukaryota</taxon>
        <taxon>Metazoa</taxon>
        <taxon>Spiralia</taxon>
        <taxon>Lophotrochozoa</taxon>
        <taxon>Brachiopoda</taxon>
        <taxon>Linguliformea</taxon>
        <taxon>Lingulata</taxon>
        <taxon>Lingulida</taxon>
        <taxon>Linguloidea</taxon>
        <taxon>Lingulidae</taxon>
        <taxon>Lingula</taxon>
    </lineage>
</organism>
<dbReference type="AlphaFoldDB" id="A0A1S3IHP0"/>
<evidence type="ECO:0000256" key="6">
    <source>
        <dbReference type="ARBA" id="ARBA00022581"/>
    </source>
</evidence>
<dbReference type="GO" id="GO:0000164">
    <property type="term" value="C:protein phosphatase type 1 complex"/>
    <property type="evidence" value="ECO:0007669"/>
    <property type="project" value="TreeGrafter"/>
</dbReference>
<feature type="compositionally biased region" description="Basic residues" evidence="13">
    <location>
        <begin position="368"/>
        <end position="390"/>
    </location>
</feature>
<evidence type="ECO:0000256" key="8">
    <source>
        <dbReference type="ARBA" id="ARBA00022830"/>
    </source>
</evidence>
<dbReference type="Pfam" id="PF10488">
    <property type="entry name" value="PP1c_bdg"/>
    <property type="match status" value="1"/>
</dbReference>
<feature type="compositionally biased region" description="Basic and acidic residues" evidence="13">
    <location>
        <begin position="212"/>
        <end position="239"/>
    </location>
</feature>
<evidence type="ECO:0000256" key="9">
    <source>
        <dbReference type="ARBA" id="ARBA00022921"/>
    </source>
</evidence>
<feature type="compositionally biased region" description="Polar residues" evidence="13">
    <location>
        <begin position="352"/>
        <end position="361"/>
    </location>
</feature>
<evidence type="ECO:0000256" key="3">
    <source>
        <dbReference type="ARBA" id="ARBA00010161"/>
    </source>
</evidence>
<dbReference type="GO" id="GO:0019888">
    <property type="term" value="F:protein phosphatase regulator activity"/>
    <property type="evidence" value="ECO:0007669"/>
    <property type="project" value="TreeGrafter"/>
</dbReference>
<keyword evidence="6" id="KW-0945">Host-virus interaction</keyword>
<dbReference type="InterPro" id="IPR051254">
    <property type="entry name" value="PPP1R15"/>
</dbReference>
<evidence type="ECO:0000313" key="15">
    <source>
        <dbReference type="Proteomes" id="UP000085678"/>
    </source>
</evidence>